<evidence type="ECO:0000256" key="1">
    <source>
        <dbReference type="SAM" id="Phobius"/>
    </source>
</evidence>
<evidence type="ECO:0000313" key="3">
    <source>
        <dbReference type="Proteomes" id="UP001060325"/>
    </source>
</evidence>
<sequence length="496" mass="57048">MVVERLRYEFTKRIWLLALVIILLYSLVLKREMMEVVRLQQTKVNMWDGFYALMNDMYLLTYFVFPVMLFLSVGILIRESRHEVFIRVATPRGWAYRTLKLFLVETTPLFTVLFVLSLLMTIGLPYEGGWSGYTKWIDDVNATSVLQQRFSIPLSPLPMQLLLWLLFVVTVHFSLAGVFFLHQKKGWLYTQAMVTFFFGVFGFKALPEELKFLSPTTYLSISMTSLSYSSLLVATFVLIGVGAGQHLMFGQLTTLQRIDWGRWKDYGGYVIYGGLALLHISYTVMMSSNEFTTSSELVTMTFIGVNSDYFSYQSLMSYLILFFGATYMSQVRMQRELQEISHYKLIRYKSPHRWFHTIIVREVMFFVVLISCLIGATLLVGQLMRLEFGFEGAFGYSLPTVVTFLFVSTVLQVLVYTLLCFIVTWLLREAYAVPMVLGVLSILLFPSLNVGWLPVGMNALVVLESHSILYVLSILAGTVILLMTSVHLLFRRNLHV</sequence>
<feature type="transmembrane region" description="Helical" evidence="1">
    <location>
        <begin position="57"/>
        <end position="77"/>
    </location>
</feature>
<feature type="transmembrane region" description="Helical" evidence="1">
    <location>
        <begin position="309"/>
        <end position="328"/>
    </location>
</feature>
<feature type="transmembrane region" description="Helical" evidence="1">
    <location>
        <begin position="404"/>
        <end position="427"/>
    </location>
</feature>
<accession>A0ABY5FRW8</accession>
<feature type="transmembrane region" description="Helical" evidence="1">
    <location>
        <begin position="101"/>
        <end position="126"/>
    </location>
</feature>
<dbReference type="EMBL" id="CP101462">
    <property type="protein sequence ID" value="UTT43863.1"/>
    <property type="molecule type" value="Genomic_DNA"/>
</dbReference>
<evidence type="ECO:0008006" key="4">
    <source>
        <dbReference type="Google" id="ProtNLM"/>
    </source>
</evidence>
<organism evidence="2 3">
    <name type="scientific">Exiguobacterium aurantiacum</name>
    <dbReference type="NCBI Taxonomy" id="33987"/>
    <lineage>
        <taxon>Bacteria</taxon>
        <taxon>Bacillati</taxon>
        <taxon>Bacillota</taxon>
        <taxon>Bacilli</taxon>
        <taxon>Bacillales</taxon>
        <taxon>Bacillales Family XII. Incertae Sedis</taxon>
        <taxon>Exiguobacterium</taxon>
    </lineage>
</organism>
<dbReference type="RefSeq" id="WP_255178201.1">
    <property type="nucleotide sequence ID" value="NZ_CP101462.1"/>
</dbReference>
<feature type="transmembrane region" description="Helical" evidence="1">
    <location>
        <begin position="363"/>
        <end position="384"/>
    </location>
</feature>
<reference evidence="2" key="1">
    <citation type="submission" date="2022-07" db="EMBL/GenBank/DDBJ databases">
        <title>Complete genome of CX2.</title>
        <authorList>
            <person name="Cao G."/>
        </authorList>
    </citation>
    <scope>NUCLEOTIDE SEQUENCE</scope>
    <source>
        <strain evidence="2">CX2</strain>
    </source>
</reference>
<keyword evidence="1" id="KW-0472">Membrane</keyword>
<feature type="transmembrane region" description="Helical" evidence="1">
    <location>
        <begin position="12"/>
        <end position="29"/>
    </location>
</feature>
<feature type="transmembrane region" description="Helical" evidence="1">
    <location>
        <begin position="188"/>
        <end position="206"/>
    </location>
</feature>
<feature type="transmembrane region" description="Helical" evidence="1">
    <location>
        <begin position="226"/>
        <end position="249"/>
    </location>
</feature>
<keyword evidence="3" id="KW-1185">Reference proteome</keyword>
<name>A0ABY5FRW8_9BACL</name>
<keyword evidence="1" id="KW-1133">Transmembrane helix</keyword>
<feature type="transmembrane region" description="Helical" evidence="1">
    <location>
        <begin position="269"/>
        <end position="289"/>
    </location>
</feature>
<proteinExistence type="predicted"/>
<dbReference type="Proteomes" id="UP001060325">
    <property type="component" value="Chromosome"/>
</dbReference>
<feature type="transmembrane region" description="Helical" evidence="1">
    <location>
        <begin position="434"/>
        <end position="455"/>
    </location>
</feature>
<keyword evidence="1" id="KW-0812">Transmembrane</keyword>
<evidence type="ECO:0000313" key="2">
    <source>
        <dbReference type="EMBL" id="UTT43863.1"/>
    </source>
</evidence>
<protein>
    <recommendedName>
        <fullName evidence="4">ABC-2 family transporter protein</fullName>
    </recommendedName>
</protein>
<feature type="transmembrane region" description="Helical" evidence="1">
    <location>
        <begin position="467"/>
        <end position="490"/>
    </location>
</feature>
<feature type="transmembrane region" description="Helical" evidence="1">
    <location>
        <begin position="161"/>
        <end position="181"/>
    </location>
</feature>
<gene>
    <name evidence="2" type="ORF">NMQ00_05005</name>
</gene>